<dbReference type="EMBL" id="CP000841">
    <property type="protein sequence ID" value="ABW32573.1"/>
    <property type="molecule type" value="Genomic_DNA"/>
</dbReference>
<proteinExistence type="predicted"/>
<dbReference type="AlphaFoldDB" id="A8ZNI7"/>
<geneLocation type="plasmid" evidence="1 2">
    <name>pREB4</name>
</geneLocation>
<protein>
    <submittedName>
        <fullName evidence="1">Uncharacterized protein</fullName>
    </submittedName>
</protein>
<dbReference type="HOGENOM" id="CLU_2821149_0_0_3"/>
<name>A8ZNI7_ACAM1</name>
<dbReference type="KEGG" id="amr:AM1_D0078"/>
<keyword evidence="2" id="KW-1185">Reference proteome</keyword>
<dbReference type="Proteomes" id="UP000000268">
    <property type="component" value="Plasmid pREB4"/>
</dbReference>
<organism evidence="1 2">
    <name type="scientific">Acaryochloris marina (strain MBIC 11017)</name>
    <dbReference type="NCBI Taxonomy" id="329726"/>
    <lineage>
        <taxon>Bacteria</taxon>
        <taxon>Bacillati</taxon>
        <taxon>Cyanobacteriota</taxon>
        <taxon>Cyanophyceae</taxon>
        <taxon>Acaryochloridales</taxon>
        <taxon>Acaryochloridaceae</taxon>
        <taxon>Acaryochloris</taxon>
    </lineage>
</organism>
<sequence>MNAQAEKLFTEGIIRITNSKLSFREGGNRKHSSRSAADLVVTSMSVPDLSLAGELSGEYGLLHSSD</sequence>
<evidence type="ECO:0000313" key="2">
    <source>
        <dbReference type="Proteomes" id="UP000000268"/>
    </source>
</evidence>
<gene>
    <name evidence="1" type="ordered locus">AM1_D0078</name>
</gene>
<keyword evidence="1" id="KW-0614">Plasmid</keyword>
<reference evidence="1 2" key="1">
    <citation type="journal article" date="2008" name="Proc. Natl. Acad. Sci. U.S.A.">
        <title>Niche adaptation and genome expansion in the chlorophyll d-producing cyanobacterium Acaryochloris marina.</title>
        <authorList>
            <person name="Swingley W.D."/>
            <person name="Chen M."/>
            <person name="Cheung P.C."/>
            <person name="Conrad A.L."/>
            <person name="Dejesa L.C."/>
            <person name="Hao J."/>
            <person name="Honchak B.M."/>
            <person name="Karbach L.E."/>
            <person name="Kurdoglu A."/>
            <person name="Lahiri S."/>
            <person name="Mastrian S.D."/>
            <person name="Miyashita H."/>
            <person name="Page L."/>
            <person name="Ramakrishna P."/>
            <person name="Satoh S."/>
            <person name="Sattley W.M."/>
            <person name="Shimada Y."/>
            <person name="Taylor H.L."/>
            <person name="Tomo T."/>
            <person name="Tsuchiya T."/>
            <person name="Wang Z.T."/>
            <person name="Raymond J."/>
            <person name="Mimuro M."/>
            <person name="Blankenship R.E."/>
            <person name="Touchman J.W."/>
        </authorList>
    </citation>
    <scope>NUCLEOTIDE SEQUENCE [LARGE SCALE GENOMIC DNA]</scope>
    <source>
        <strain evidence="2">MBIC 11017</strain>
        <plasmid evidence="2">Plasmid pREB4</plasmid>
    </source>
</reference>
<evidence type="ECO:0000313" key="1">
    <source>
        <dbReference type="EMBL" id="ABW32573.1"/>
    </source>
</evidence>
<accession>A8ZNI7</accession>